<evidence type="ECO:0000313" key="10">
    <source>
        <dbReference type="WBParaSite" id="MBELARI_LOCUS19937"/>
    </source>
</evidence>
<accession>A0AAF3F0H5</accession>
<dbReference type="PROSITE" id="PS50939">
    <property type="entry name" value="CYTOCHROME_B561"/>
    <property type="match status" value="1"/>
</dbReference>
<organism evidence="9 10">
    <name type="scientific">Mesorhabditis belari</name>
    <dbReference type="NCBI Taxonomy" id="2138241"/>
    <lineage>
        <taxon>Eukaryota</taxon>
        <taxon>Metazoa</taxon>
        <taxon>Ecdysozoa</taxon>
        <taxon>Nematoda</taxon>
        <taxon>Chromadorea</taxon>
        <taxon>Rhabditida</taxon>
        <taxon>Rhabditina</taxon>
        <taxon>Rhabditomorpha</taxon>
        <taxon>Rhabditoidea</taxon>
        <taxon>Rhabditidae</taxon>
        <taxon>Mesorhabditinae</taxon>
        <taxon>Mesorhabditis</taxon>
    </lineage>
</organism>
<dbReference type="WBParaSite" id="MBELARI_LOCUS19937">
    <property type="protein sequence ID" value="MBELARI_LOCUS19937"/>
    <property type="gene ID" value="MBELARI_LOCUS19937"/>
</dbReference>
<name>A0AAF3F0H5_9BILA</name>
<evidence type="ECO:0000259" key="8">
    <source>
        <dbReference type="PROSITE" id="PS50939"/>
    </source>
</evidence>
<feature type="transmembrane region" description="Helical" evidence="7">
    <location>
        <begin position="310"/>
        <end position="331"/>
    </location>
</feature>
<feature type="transmembrane region" description="Helical" evidence="7">
    <location>
        <begin position="187"/>
        <end position="208"/>
    </location>
</feature>
<keyword evidence="6 7" id="KW-0472">Membrane</keyword>
<dbReference type="InterPro" id="IPR006593">
    <property type="entry name" value="Cyt_b561/ferric_Rdtase_TM"/>
</dbReference>
<dbReference type="Gene3D" id="1.20.120.1770">
    <property type="match status" value="1"/>
</dbReference>
<comment type="subcellular location">
    <subcellularLocation>
        <location evidence="1">Membrane</location>
    </subcellularLocation>
</comment>
<dbReference type="SMART" id="SM00665">
    <property type="entry name" value="B561"/>
    <property type="match status" value="1"/>
</dbReference>
<evidence type="ECO:0000256" key="3">
    <source>
        <dbReference type="ARBA" id="ARBA00022692"/>
    </source>
</evidence>
<feature type="transmembrane region" description="Helical" evidence="7">
    <location>
        <begin position="229"/>
        <end position="249"/>
    </location>
</feature>
<reference evidence="10" key="1">
    <citation type="submission" date="2024-02" db="UniProtKB">
        <authorList>
            <consortium name="WormBaseParasite"/>
        </authorList>
    </citation>
    <scope>IDENTIFICATION</scope>
</reference>
<feature type="transmembrane region" description="Helical" evidence="7">
    <location>
        <begin position="269"/>
        <end position="289"/>
    </location>
</feature>
<evidence type="ECO:0000256" key="4">
    <source>
        <dbReference type="ARBA" id="ARBA00022982"/>
    </source>
</evidence>
<proteinExistence type="predicted"/>
<keyword evidence="4" id="KW-0249">Electron transport</keyword>
<sequence>MGETFVVECSAVNSAFINDTDLNVAFLEIELYAPHFQQADSFIALAFSDTAQMKDSFVAECSAIGEPTMTAKLSYNNDGPNNERITDVKFGEILTGFTVLEENGFVYCKFVQQLNGNITENNKIYHYQNGDKKHILLARGRTNSGGLRKHADGDRAATEDAIDLSAIQSIKPPPSTAWRKRLIKAHAIMMVLAWFCFVPTAVFFARFMRDAWPDYKPMGLLIWFHVHRTCNTLGIVLMIASLSCILSAYDWKWTGPGSNVKKYSLQNWMKPHTAIGLSAVILAFIQPFISAIRCEPKNPRRPYFNWIHRLIGVAAMICATTAFGFASYNALTHVGKAFYIVLEILPFTCLLVLSVFFLFMERAVEVTPHNLLTVRRLRYSSVLRMSAPPVYSAQPQQQYYNPYGAPQAVPVGGGAYPAGHYPPPPGAQPHIVYHQPQHVVVVDDCHSHHHHHHNDEAAACCGLACLACCAGCCLASLFS</sequence>
<evidence type="ECO:0000256" key="7">
    <source>
        <dbReference type="SAM" id="Phobius"/>
    </source>
</evidence>
<dbReference type="Proteomes" id="UP000887575">
    <property type="component" value="Unassembled WGS sequence"/>
</dbReference>
<feature type="transmembrane region" description="Helical" evidence="7">
    <location>
        <begin position="337"/>
        <end position="359"/>
    </location>
</feature>
<protein>
    <recommendedName>
        <fullName evidence="8">Cytochrome b561 domain-containing protein</fullName>
    </recommendedName>
</protein>
<keyword evidence="2" id="KW-0813">Transport</keyword>
<evidence type="ECO:0000313" key="9">
    <source>
        <dbReference type="Proteomes" id="UP000887575"/>
    </source>
</evidence>
<evidence type="ECO:0000256" key="2">
    <source>
        <dbReference type="ARBA" id="ARBA00022448"/>
    </source>
</evidence>
<dbReference type="PANTHER" id="PTHR23130:SF171">
    <property type="entry name" value="OS01G0895300 PROTEIN"/>
    <property type="match status" value="1"/>
</dbReference>
<evidence type="ECO:0000256" key="5">
    <source>
        <dbReference type="ARBA" id="ARBA00022989"/>
    </source>
</evidence>
<dbReference type="AlphaFoldDB" id="A0AAF3F0H5"/>
<dbReference type="GO" id="GO:0016020">
    <property type="term" value="C:membrane"/>
    <property type="evidence" value="ECO:0007669"/>
    <property type="project" value="UniProtKB-SubCell"/>
</dbReference>
<dbReference type="PANTHER" id="PTHR23130">
    <property type="entry name" value="CYTOCHROME B561 AND DOMON DOMAIN-CONTAINING PROTEIN"/>
    <property type="match status" value="1"/>
</dbReference>
<keyword evidence="3 7" id="KW-0812">Transmembrane</keyword>
<keyword evidence="5 7" id="KW-1133">Transmembrane helix</keyword>
<evidence type="ECO:0000256" key="6">
    <source>
        <dbReference type="ARBA" id="ARBA00023136"/>
    </source>
</evidence>
<evidence type="ECO:0000256" key="1">
    <source>
        <dbReference type="ARBA" id="ARBA00004370"/>
    </source>
</evidence>
<dbReference type="CDD" id="cd08760">
    <property type="entry name" value="Cyt_b561_FRRS1_like"/>
    <property type="match status" value="1"/>
</dbReference>
<keyword evidence="9" id="KW-1185">Reference proteome</keyword>
<feature type="domain" description="Cytochrome b561" evidence="8">
    <location>
        <begin position="153"/>
        <end position="367"/>
    </location>
</feature>